<comment type="caution">
    <text evidence="4">The sequence shown here is derived from an EMBL/GenBank/DDBJ whole genome shotgun (WGS) entry which is preliminary data.</text>
</comment>
<evidence type="ECO:0000313" key="4">
    <source>
        <dbReference type="EMBL" id="GAA3776559.1"/>
    </source>
</evidence>
<protein>
    <recommendedName>
        <fullName evidence="3">Toxin</fullName>
    </recommendedName>
</protein>
<dbReference type="Pfam" id="PF05016">
    <property type="entry name" value="ParE_toxin"/>
    <property type="match status" value="1"/>
</dbReference>
<evidence type="ECO:0000313" key="5">
    <source>
        <dbReference type="Proteomes" id="UP001500540"/>
    </source>
</evidence>
<organism evidence="4 5">
    <name type="scientific">Microbacterium kribbense</name>
    <dbReference type="NCBI Taxonomy" id="433645"/>
    <lineage>
        <taxon>Bacteria</taxon>
        <taxon>Bacillati</taxon>
        <taxon>Actinomycetota</taxon>
        <taxon>Actinomycetes</taxon>
        <taxon>Micrococcales</taxon>
        <taxon>Microbacteriaceae</taxon>
        <taxon>Microbacterium</taxon>
    </lineage>
</organism>
<dbReference type="InterPro" id="IPR028344">
    <property type="entry name" value="ParE1/4"/>
</dbReference>
<dbReference type="PANTHER" id="PTHR33755:SF9">
    <property type="entry name" value="TOXIN PARE1"/>
    <property type="match status" value="1"/>
</dbReference>
<evidence type="ECO:0000256" key="2">
    <source>
        <dbReference type="ARBA" id="ARBA00022649"/>
    </source>
</evidence>
<dbReference type="PANTHER" id="PTHR33755">
    <property type="entry name" value="TOXIN PARE1-RELATED"/>
    <property type="match status" value="1"/>
</dbReference>
<dbReference type="Proteomes" id="UP001500540">
    <property type="component" value="Unassembled WGS sequence"/>
</dbReference>
<dbReference type="InterPro" id="IPR007712">
    <property type="entry name" value="RelE/ParE_toxin"/>
</dbReference>
<evidence type="ECO:0000256" key="3">
    <source>
        <dbReference type="PIRNR" id="PIRNR029218"/>
    </source>
</evidence>
<sequence length="96" mass="11164">MSSFRLTPAAVRDLSSIWDFTAQRWDARQAESYVTEIRSAIERVAADPERGRTCDEIREGYRRYGIGSHLIFYVESAHGVDVIRILHQRMDPTRHL</sequence>
<keyword evidence="5" id="KW-1185">Reference proteome</keyword>
<comment type="similarity">
    <text evidence="1 3">Belongs to the RelE toxin family.</text>
</comment>
<dbReference type="Gene3D" id="3.30.2310.20">
    <property type="entry name" value="RelE-like"/>
    <property type="match status" value="1"/>
</dbReference>
<gene>
    <name evidence="4" type="ORF">GCM10022240_30080</name>
</gene>
<keyword evidence="2" id="KW-1277">Toxin-antitoxin system</keyword>
<dbReference type="RefSeq" id="WP_344785068.1">
    <property type="nucleotide sequence ID" value="NZ_BAABAF010000012.1"/>
</dbReference>
<dbReference type="EMBL" id="BAABAF010000012">
    <property type="protein sequence ID" value="GAA3776559.1"/>
    <property type="molecule type" value="Genomic_DNA"/>
</dbReference>
<name>A0ABP7GVR5_9MICO</name>
<dbReference type="PIRSF" id="PIRSF029218">
    <property type="entry name" value="ParE"/>
    <property type="match status" value="1"/>
</dbReference>
<dbReference type="InterPro" id="IPR035093">
    <property type="entry name" value="RelE/ParE_toxin_dom_sf"/>
</dbReference>
<dbReference type="InterPro" id="IPR051803">
    <property type="entry name" value="TA_system_RelE-like_toxin"/>
</dbReference>
<evidence type="ECO:0000256" key="1">
    <source>
        <dbReference type="ARBA" id="ARBA00006226"/>
    </source>
</evidence>
<accession>A0ABP7GVR5</accession>
<proteinExistence type="inferred from homology"/>
<reference evidence="5" key="1">
    <citation type="journal article" date="2019" name="Int. J. Syst. Evol. Microbiol.">
        <title>The Global Catalogue of Microorganisms (GCM) 10K type strain sequencing project: providing services to taxonomists for standard genome sequencing and annotation.</title>
        <authorList>
            <consortium name="The Broad Institute Genomics Platform"/>
            <consortium name="The Broad Institute Genome Sequencing Center for Infectious Disease"/>
            <person name="Wu L."/>
            <person name="Ma J."/>
        </authorList>
    </citation>
    <scope>NUCLEOTIDE SEQUENCE [LARGE SCALE GENOMIC DNA]</scope>
    <source>
        <strain evidence="5">JCM 16950</strain>
    </source>
</reference>